<sequence length="298" mass="32883">MTTGHLEIQAMNEAVREDHRINLLNHSESVSRGILRFRDRLTSLLVKQKAELAVTRKDRDAAAEILTAAEEKTAAAEEKEMELVAKTEAFERDKPVIDEKMKEATDCLKAVVTKEKLVAGRERRVVRLKEEQALEDLNHGANAAMEDGAEAAVAEARENKQSTSPIIGLTAPTAPVENETISTHFQQTSNFSPAGQHILLGRETAFAAKEEKLETNLHLREAALFAREQLLERMETAQIHLMDNRKAQLEIANVGLEAEGEDLGAKFRTLITLQGMVEGTQAKAREMIGRGGGDEGEV</sequence>
<gene>
    <name evidence="1" type="ORF">ALECFALPRED_008907</name>
</gene>
<proteinExistence type="predicted"/>
<dbReference type="AlphaFoldDB" id="A0A8H3J543"/>
<dbReference type="OrthoDB" id="10502418at2759"/>
<comment type="caution">
    <text evidence="1">The sequence shown here is derived from an EMBL/GenBank/DDBJ whole genome shotgun (WGS) entry which is preliminary data.</text>
</comment>
<dbReference type="Proteomes" id="UP000664203">
    <property type="component" value="Unassembled WGS sequence"/>
</dbReference>
<accession>A0A8H3J543</accession>
<evidence type="ECO:0000313" key="1">
    <source>
        <dbReference type="EMBL" id="CAF9940941.1"/>
    </source>
</evidence>
<protein>
    <submittedName>
        <fullName evidence="1">Uncharacterized protein</fullName>
    </submittedName>
</protein>
<name>A0A8H3J543_9LECA</name>
<reference evidence="1" key="1">
    <citation type="submission" date="2021-03" db="EMBL/GenBank/DDBJ databases">
        <authorList>
            <person name="Tagirdzhanova G."/>
        </authorList>
    </citation>
    <scope>NUCLEOTIDE SEQUENCE</scope>
</reference>
<dbReference type="EMBL" id="CAJPDR010000629">
    <property type="protein sequence ID" value="CAF9940941.1"/>
    <property type="molecule type" value="Genomic_DNA"/>
</dbReference>
<organism evidence="1 2">
    <name type="scientific">Alectoria fallacina</name>
    <dbReference type="NCBI Taxonomy" id="1903189"/>
    <lineage>
        <taxon>Eukaryota</taxon>
        <taxon>Fungi</taxon>
        <taxon>Dikarya</taxon>
        <taxon>Ascomycota</taxon>
        <taxon>Pezizomycotina</taxon>
        <taxon>Lecanoromycetes</taxon>
        <taxon>OSLEUM clade</taxon>
        <taxon>Lecanoromycetidae</taxon>
        <taxon>Lecanorales</taxon>
        <taxon>Lecanorineae</taxon>
        <taxon>Parmeliaceae</taxon>
        <taxon>Alectoria</taxon>
    </lineage>
</organism>
<evidence type="ECO:0000313" key="2">
    <source>
        <dbReference type="Proteomes" id="UP000664203"/>
    </source>
</evidence>
<keyword evidence="2" id="KW-1185">Reference proteome</keyword>